<dbReference type="Proteomes" id="UP000631576">
    <property type="component" value="Unassembled WGS sequence"/>
</dbReference>
<comment type="caution">
    <text evidence="1">The sequence shown here is derived from an EMBL/GenBank/DDBJ whole genome shotgun (WGS) entry which is preliminary data.</text>
</comment>
<name>A0ABR7G9S1_9FIRM</name>
<protein>
    <submittedName>
        <fullName evidence="1">Uncharacterized protein</fullName>
    </submittedName>
</protein>
<organism evidence="1 2">
    <name type="scientific">Ruminococcus hominis</name>
    <dbReference type="NCBI Taxonomy" id="2763065"/>
    <lineage>
        <taxon>Bacteria</taxon>
        <taxon>Bacillati</taxon>
        <taxon>Bacillota</taxon>
        <taxon>Clostridia</taxon>
        <taxon>Eubacteriales</taxon>
        <taxon>Oscillospiraceae</taxon>
        <taxon>Ruminococcus</taxon>
    </lineage>
</organism>
<reference evidence="1 2" key="1">
    <citation type="submission" date="2020-08" db="EMBL/GenBank/DDBJ databases">
        <title>Genome public.</title>
        <authorList>
            <person name="Liu C."/>
            <person name="Sun Q."/>
        </authorList>
    </citation>
    <scope>NUCLEOTIDE SEQUENCE [LARGE SCALE GENOMIC DNA]</scope>
    <source>
        <strain evidence="1 2">NSJ-13</strain>
    </source>
</reference>
<proteinExistence type="predicted"/>
<evidence type="ECO:0000313" key="2">
    <source>
        <dbReference type="Proteomes" id="UP000631576"/>
    </source>
</evidence>
<accession>A0ABR7G9S1</accession>
<gene>
    <name evidence="1" type="ORF">H8S40_11480</name>
</gene>
<dbReference type="RefSeq" id="WP_147365675.1">
    <property type="nucleotide sequence ID" value="NZ_JACOPE010000001.1"/>
</dbReference>
<keyword evidence="2" id="KW-1185">Reference proteome</keyword>
<evidence type="ECO:0000313" key="1">
    <source>
        <dbReference type="EMBL" id="MBC5684172.1"/>
    </source>
</evidence>
<dbReference type="EMBL" id="JACOPE010000001">
    <property type="protein sequence ID" value="MBC5684172.1"/>
    <property type="molecule type" value="Genomic_DNA"/>
</dbReference>
<sequence length="117" mass="13041">MNLVAQKNGQPVVYGIPWCGTSQISTAKTYPLGGIVLLGRADIDYLVDLEHYEKVLQVMQRMISPSWSASLMECNLDFAHILADTIPIYKLMCTKNPSALEVIKTQIDTLSLLQKQT</sequence>